<feature type="non-terminal residue" evidence="8">
    <location>
        <position position="185"/>
    </location>
</feature>
<keyword evidence="4 6" id="KW-0472">Membrane</keyword>
<evidence type="ECO:0000259" key="7">
    <source>
        <dbReference type="Pfam" id="PF00361"/>
    </source>
</evidence>
<sequence>GIGFAIAAVLIVTGPEGRVVTFNGMFVTDSFGAFMKVLVLIASMFSLVMARDYLAREGVVRFEYPLLIVLATVGMMMMISSNDLIALYMGLELQSLSLYVLAAFKRDSVRSTEAGLKYFVLGALSSGMLLYGCSLVYGFAGSTSFEALAQSLQGQPSLGVLVGLVFILVGLAFKISAVPFHMWTP</sequence>
<evidence type="ECO:0000313" key="8">
    <source>
        <dbReference type="EMBL" id="HAE47246.1"/>
    </source>
</evidence>
<dbReference type="AlphaFoldDB" id="A0A3B9IHP6"/>
<evidence type="ECO:0000256" key="2">
    <source>
        <dbReference type="ARBA" id="ARBA00022692"/>
    </source>
</evidence>
<comment type="caution">
    <text evidence="8">The sequence shown here is derived from an EMBL/GenBank/DDBJ whole genome shotgun (WGS) entry which is preliminary data.</text>
</comment>
<reference evidence="8 9" key="1">
    <citation type="journal article" date="2018" name="Nat. Biotechnol.">
        <title>A standardized bacterial taxonomy based on genome phylogeny substantially revises the tree of life.</title>
        <authorList>
            <person name="Parks D.H."/>
            <person name="Chuvochina M."/>
            <person name="Waite D.W."/>
            <person name="Rinke C."/>
            <person name="Skarshewski A."/>
            <person name="Chaumeil P.A."/>
            <person name="Hugenholtz P."/>
        </authorList>
    </citation>
    <scope>NUCLEOTIDE SEQUENCE [LARGE SCALE GENOMIC DNA]</scope>
    <source>
        <strain evidence="8">UBA8739</strain>
    </source>
</reference>
<evidence type="ECO:0000313" key="9">
    <source>
        <dbReference type="Proteomes" id="UP000257706"/>
    </source>
</evidence>
<feature type="transmembrane region" description="Helical" evidence="6">
    <location>
        <begin position="62"/>
        <end position="79"/>
    </location>
</feature>
<dbReference type="PANTHER" id="PTHR22773">
    <property type="entry name" value="NADH DEHYDROGENASE"/>
    <property type="match status" value="1"/>
</dbReference>
<evidence type="ECO:0000256" key="3">
    <source>
        <dbReference type="ARBA" id="ARBA00022989"/>
    </source>
</evidence>
<feature type="transmembrane region" description="Helical" evidence="6">
    <location>
        <begin position="116"/>
        <end position="140"/>
    </location>
</feature>
<protein>
    <submittedName>
        <fullName evidence="8">NADH-quinone oxidoreductase subunit N</fullName>
    </submittedName>
</protein>
<feature type="domain" description="NADH:quinone oxidoreductase/Mrp antiporter transmembrane" evidence="7">
    <location>
        <begin position="81"/>
        <end position="185"/>
    </location>
</feature>
<feature type="transmembrane region" description="Helical" evidence="6">
    <location>
        <begin position="160"/>
        <end position="180"/>
    </location>
</feature>
<evidence type="ECO:0000256" key="1">
    <source>
        <dbReference type="ARBA" id="ARBA00004127"/>
    </source>
</evidence>
<evidence type="ECO:0000256" key="4">
    <source>
        <dbReference type="ARBA" id="ARBA00023136"/>
    </source>
</evidence>
<dbReference type="GO" id="GO:0016020">
    <property type="term" value="C:membrane"/>
    <property type="evidence" value="ECO:0007669"/>
    <property type="project" value="UniProtKB-SubCell"/>
</dbReference>
<name>A0A3B9IHP6_9PROT</name>
<accession>A0A3B9IHP6</accession>
<dbReference type="Proteomes" id="UP000257706">
    <property type="component" value="Unassembled WGS sequence"/>
</dbReference>
<keyword evidence="3 6" id="KW-1133">Transmembrane helix</keyword>
<dbReference type="EMBL" id="DMAI01000120">
    <property type="protein sequence ID" value="HAE47246.1"/>
    <property type="molecule type" value="Genomic_DNA"/>
</dbReference>
<dbReference type="Pfam" id="PF00361">
    <property type="entry name" value="Proton_antipo_M"/>
    <property type="match status" value="1"/>
</dbReference>
<evidence type="ECO:0000256" key="5">
    <source>
        <dbReference type="RuleBase" id="RU000320"/>
    </source>
</evidence>
<proteinExistence type="predicted"/>
<feature type="transmembrane region" description="Helical" evidence="6">
    <location>
        <begin position="85"/>
        <end position="104"/>
    </location>
</feature>
<organism evidence="8 9">
    <name type="scientific">Tistrella mobilis</name>
    <dbReference type="NCBI Taxonomy" id="171437"/>
    <lineage>
        <taxon>Bacteria</taxon>
        <taxon>Pseudomonadati</taxon>
        <taxon>Pseudomonadota</taxon>
        <taxon>Alphaproteobacteria</taxon>
        <taxon>Geminicoccales</taxon>
        <taxon>Geminicoccaceae</taxon>
        <taxon>Tistrella</taxon>
    </lineage>
</organism>
<feature type="transmembrane region" description="Helical" evidence="6">
    <location>
        <begin position="33"/>
        <end position="50"/>
    </location>
</feature>
<keyword evidence="2 5" id="KW-0812">Transmembrane</keyword>
<comment type="subcellular location">
    <subcellularLocation>
        <location evidence="1">Endomembrane system</location>
        <topology evidence="1">Multi-pass membrane protein</topology>
    </subcellularLocation>
    <subcellularLocation>
        <location evidence="5">Membrane</location>
        <topology evidence="5">Multi-pass membrane protein</topology>
    </subcellularLocation>
</comment>
<evidence type="ECO:0000256" key="6">
    <source>
        <dbReference type="SAM" id="Phobius"/>
    </source>
</evidence>
<feature type="non-terminal residue" evidence="8">
    <location>
        <position position="1"/>
    </location>
</feature>
<gene>
    <name evidence="8" type="ORF">DCK97_07470</name>
</gene>
<dbReference type="GO" id="GO:0012505">
    <property type="term" value="C:endomembrane system"/>
    <property type="evidence" value="ECO:0007669"/>
    <property type="project" value="UniProtKB-SubCell"/>
</dbReference>
<dbReference type="InterPro" id="IPR001750">
    <property type="entry name" value="ND/Mrp_TM"/>
</dbReference>